<dbReference type="Proteomes" id="UP000053260">
    <property type="component" value="Unassembled WGS sequence"/>
</dbReference>
<dbReference type="Gene3D" id="3.20.20.140">
    <property type="entry name" value="Metal-dependent hydrolases"/>
    <property type="match status" value="1"/>
</dbReference>
<dbReference type="Gene3D" id="3.10.310.70">
    <property type="match status" value="1"/>
</dbReference>
<keyword evidence="3" id="KW-1185">Reference proteome</keyword>
<gene>
    <name evidence="2" type="ORF">AQJ91_30485</name>
</gene>
<comment type="caution">
    <text evidence="2">The sequence shown here is derived from an EMBL/GenBank/DDBJ whole genome shotgun (WGS) entry which is preliminary data.</text>
</comment>
<accession>A0A101UV54</accession>
<dbReference type="PANTHER" id="PTHR22642:SF2">
    <property type="entry name" value="PROTEIN LONG AFTER FAR-RED 3"/>
    <property type="match status" value="1"/>
</dbReference>
<dbReference type="Gene3D" id="2.30.40.10">
    <property type="entry name" value="Urease, subunit C, domain 1"/>
    <property type="match status" value="1"/>
</dbReference>
<organism evidence="2 3">
    <name type="scientific">Streptomyces dysideae</name>
    <dbReference type="NCBI Taxonomy" id="909626"/>
    <lineage>
        <taxon>Bacteria</taxon>
        <taxon>Bacillati</taxon>
        <taxon>Actinomycetota</taxon>
        <taxon>Actinomycetes</taxon>
        <taxon>Kitasatosporales</taxon>
        <taxon>Streptomycetaceae</taxon>
        <taxon>Streptomyces</taxon>
    </lineage>
</organism>
<dbReference type="AlphaFoldDB" id="A0A101UV54"/>
<dbReference type="InterPro" id="IPR013108">
    <property type="entry name" value="Amidohydro_3"/>
</dbReference>
<proteinExistence type="predicted"/>
<dbReference type="STRING" id="909626.AQJ91_30485"/>
<name>A0A101UV54_9ACTN</name>
<dbReference type="PANTHER" id="PTHR22642">
    <property type="entry name" value="IMIDAZOLONEPROPIONASE"/>
    <property type="match status" value="1"/>
</dbReference>
<dbReference type="InterPro" id="IPR011059">
    <property type="entry name" value="Metal-dep_hydrolase_composite"/>
</dbReference>
<protein>
    <recommendedName>
        <fullName evidence="1">Amidohydrolase 3 domain-containing protein</fullName>
    </recommendedName>
</protein>
<dbReference type="GO" id="GO:0016810">
    <property type="term" value="F:hydrolase activity, acting on carbon-nitrogen (but not peptide) bonds"/>
    <property type="evidence" value="ECO:0007669"/>
    <property type="project" value="InterPro"/>
</dbReference>
<dbReference type="EMBL" id="LMXB01000075">
    <property type="protein sequence ID" value="KUO17459.1"/>
    <property type="molecule type" value="Genomic_DNA"/>
</dbReference>
<reference evidence="2 3" key="1">
    <citation type="submission" date="2015-10" db="EMBL/GenBank/DDBJ databases">
        <title>Draft genome sequence of Streptomyces sp. RV15, isolated from a marine sponge.</title>
        <authorList>
            <person name="Ruckert C."/>
            <person name="Abdelmohsen U.R."/>
            <person name="Winkler A."/>
            <person name="Hentschel U."/>
            <person name="Kalinowski J."/>
            <person name="Kampfer P."/>
            <person name="Glaeser S."/>
        </authorList>
    </citation>
    <scope>NUCLEOTIDE SEQUENCE [LARGE SCALE GENOMIC DNA]</scope>
    <source>
        <strain evidence="2 3">RV15</strain>
    </source>
</reference>
<dbReference type="Pfam" id="PF07969">
    <property type="entry name" value="Amidohydro_3"/>
    <property type="match status" value="1"/>
</dbReference>
<sequence>MLCARLTNARFLAMDPDHPVAHDLGIWRGRVVGLDEAVTSLPAREVIDLQGATVLPGFIDAHVHLAWTGFKQNTPSIAGLTRIDDVLAVVAEAARKRSPGDWVSIAGYDRRALGRHLTAAHLDKAGRGRKVFVMHDSGHGCVVNSAVLDLLPADIPHENAFLAEGAMGAARARRSARV</sequence>
<dbReference type="SUPFAM" id="SSF51338">
    <property type="entry name" value="Composite domain of metallo-dependent hydrolases"/>
    <property type="match status" value="1"/>
</dbReference>
<feature type="domain" description="Amidohydrolase 3" evidence="1">
    <location>
        <begin position="45"/>
        <end position="150"/>
    </location>
</feature>
<evidence type="ECO:0000259" key="1">
    <source>
        <dbReference type="Pfam" id="PF07969"/>
    </source>
</evidence>
<evidence type="ECO:0000313" key="3">
    <source>
        <dbReference type="Proteomes" id="UP000053260"/>
    </source>
</evidence>
<evidence type="ECO:0000313" key="2">
    <source>
        <dbReference type="EMBL" id="KUO17459.1"/>
    </source>
</evidence>